<dbReference type="PROSITE" id="PS50889">
    <property type="entry name" value="S4"/>
    <property type="match status" value="1"/>
</dbReference>
<dbReference type="EC" id="5.4.99.-" evidence="7"/>
<evidence type="ECO:0000313" key="10">
    <source>
        <dbReference type="Proteomes" id="UP000006811"/>
    </source>
</evidence>
<dbReference type="PANTHER" id="PTHR47683:SF3">
    <property type="entry name" value="RIBOSOMAL LARGE SUBUNIT PSEUDOURIDINE SYNTHASE B"/>
    <property type="match status" value="1"/>
</dbReference>
<dbReference type="AlphaFoldDB" id="F7WZB1"/>
<dbReference type="InterPro" id="IPR036986">
    <property type="entry name" value="S4_RNA-bd_sf"/>
</dbReference>
<dbReference type="Gene3D" id="3.30.70.580">
    <property type="entry name" value="Pseudouridine synthase I, catalytic domain, N-terminal subdomain"/>
    <property type="match status" value="1"/>
</dbReference>
<dbReference type="Gene3D" id="3.30.70.1560">
    <property type="entry name" value="Alpha-L RNA-binding motif"/>
    <property type="match status" value="1"/>
</dbReference>
<comment type="catalytic activity">
    <reaction evidence="4">
        <text>uridine(2605) in 23S rRNA = pseudouridine(2605) in 23S rRNA</text>
        <dbReference type="Rhea" id="RHEA:42520"/>
        <dbReference type="Rhea" id="RHEA-COMP:10095"/>
        <dbReference type="Rhea" id="RHEA-COMP:10096"/>
        <dbReference type="ChEBI" id="CHEBI:65314"/>
        <dbReference type="ChEBI" id="CHEBI:65315"/>
        <dbReference type="EC" id="5.4.99.22"/>
    </reaction>
</comment>
<dbReference type="KEGG" id="baj:BCTU_185"/>
<keyword evidence="10" id="KW-1185">Reference proteome</keyword>
<keyword evidence="2 6" id="KW-0694">RNA-binding</keyword>
<dbReference type="InterPro" id="IPR050343">
    <property type="entry name" value="RsuA_PseudoU_synthase"/>
</dbReference>
<evidence type="ECO:0000256" key="5">
    <source>
        <dbReference type="ARBA" id="ARBA00037383"/>
    </source>
</evidence>
<dbReference type="SUPFAM" id="SSF55120">
    <property type="entry name" value="Pseudouridine synthase"/>
    <property type="match status" value="1"/>
</dbReference>
<dbReference type="EMBL" id="CP001817">
    <property type="protein sequence ID" value="AEH39770.1"/>
    <property type="molecule type" value="Genomic_DNA"/>
</dbReference>
<dbReference type="InterPro" id="IPR018496">
    <property type="entry name" value="PsdUridine_synth_RsuA/RluB_CS"/>
</dbReference>
<evidence type="ECO:0000256" key="2">
    <source>
        <dbReference type="ARBA" id="ARBA00022884"/>
    </source>
</evidence>
<name>F7WZB1_9GAMM</name>
<dbReference type="GO" id="GO:0001522">
    <property type="term" value="P:pseudouridine synthesis"/>
    <property type="evidence" value="ECO:0007669"/>
    <property type="project" value="InterPro"/>
</dbReference>
<reference evidence="9 10" key="1">
    <citation type="journal article" date="2011" name="Appl. Environ. Microbiol.">
        <title>The genome of Buchnera aphidicola from the aphid Cinara tujafilina provides new clues about the evolutionary history of metabolic losses in bacterial endosymbionts.</title>
        <authorList>
            <person name="Lamelas A."/>
            <person name="Gosalbes M.J."/>
            <person name="Moya A."/>
            <person name="Latorre A."/>
        </authorList>
    </citation>
    <scope>NUCLEOTIDE SEQUENCE [LARGE SCALE GENOMIC DNA]</scope>
    <source>
        <strain evidence="10">Cinara tujafilina</strain>
    </source>
</reference>
<gene>
    <name evidence="9" type="primary">yciL</name>
    <name evidence="9" type="ORF">BCTU_185</name>
</gene>
<evidence type="ECO:0000256" key="7">
    <source>
        <dbReference type="RuleBase" id="RU003887"/>
    </source>
</evidence>
<dbReference type="GO" id="GO:0003723">
    <property type="term" value="F:RNA binding"/>
    <property type="evidence" value="ECO:0007669"/>
    <property type="project" value="UniProtKB-KW"/>
</dbReference>
<dbReference type="OrthoDB" id="9807213at2"/>
<dbReference type="HOGENOM" id="CLU_024979_1_1_6"/>
<evidence type="ECO:0000256" key="1">
    <source>
        <dbReference type="ARBA" id="ARBA00008348"/>
    </source>
</evidence>
<feature type="domain" description="Pseudouridine synthase RsuA/RluA-like" evidence="8">
    <location>
        <begin position="65"/>
        <end position="195"/>
    </location>
</feature>
<proteinExistence type="inferred from homology"/>
<dbReference type="GO" id="GO:0006364">
    <property type="term" value="P:rRNA processing"/>
    <property type="evidence" value="ECO:0007669"/>
    <property type="project" value="UniProtKB-ARBA"/>
</dbReference>
<dbReference type="PROSITE" id="PS01149">
    <property type="entry name" value="PSI_RSU"/>
    <property type="match status" value="1"/>
</dbReference>
<dbReference type="STRING" id="261317.BCTU_185"/>
<dbReference type="InterPro" id="IPR020103">
    <property type="entry name" value="PsdUridine_synth_cat_dom_sf"/>
</dbReference>
<evidence type="ECO:0000259" key="8">
    <source>
        <dbReference type="Pfam" id="PF00849"/>
    </source>
</evidence>
<organism evidence="9 10">
    <name type="scientific">Buchnera aphidicola</name>
    <name type="common">Cinara tujafilina</name>
    <dbReference type="NCBI Taxonomy" id="261317"/>
    <lineage>
        <taxon>Bacteria</taxon>
        <taxon>Pseudomonadati</taxon>
        <taxon>Pseudomonadota</taxon>
        <taxon>Gammaproteobacteria</taxon>
        <taxon>Enterobacterales</taxon>
        <taxon>Erwiniaceae</taxon>
        <taxon>Buchnera</taxon>
    </lineage>
</organism>
<dbReference type="InterPro" id="IPR042092">
    <property type="entry name" value="PsdUridine_s_RsuA/RluB/E/F_cat"/>
</dbReference>
<dbReference type="PANTHER" id="PTHR47683">
    <property type="entry name" value="PSEUDOURIDINE SYNTHASE FAMILY PROTEIN-RELATED"/>
    <property type="match status" value="1"/>
</dbReference>
<evidence type="ECO:0000256" key="4">
    <source>
        <dbReference type="ARBA" id="ARBA00036944"/>
    </source>
</evidence>
<dbReference type="SUPFAM" id="SSF55174">
    <property type="entry name" value="Alpha-L RNA-binding motif"/>
    <property type="match status" value="1"/>
</dbReference>
<dbReference type="InterPro" id="IPR000748">
    <property type="entry name" value="PsdUridine_synth_RsuA/RluB/E/F"/>
</dbReference>
<dbReference type="InterPro" id="IPR006145">
    <property type="entry name" value="PsdUridine_synth_RsuA/RluA"/>
</dbReference>
<comment type="similarity">
    <text evidence="1 7">Belongs to the pseudouridine synthase RsuA family.</text>
</comment>
<dbReference type="InterPro" id="IPR020094">
    <property type="entry name" value="TruA/RsuA/RluB/E/F_N"/>
</dbReference>
<evidence type="ECO:0000256" key="3">
    <source>
        <dbReference type="ARBA" id="ARBA00023235"/>
    </source>
</evidence>
<dbReference type="eggNOG" id="COG1187">
    <property type="taxonomic scope" value="Bacteria"/>
</dbReference>
<keyword evidence="3 7" id="KW-0413">Isomerase</keyword>
<evidence type="ECO:0000256" key="6">
    <source>
        <dbReference type="PROSITE-ProRule" id="PRU00182"/>
    </source>
</evidence>
<accession>F7WZB1</accession>
<dbReference type="Pfam" id="PF00849">
    <property type="entry name" value="PseudoU_synth_2"/>
    <property type="match status" value="1"/>
</dbReference>
<sequence length="244" mass="28983">MSEKIQKILSNLGYGSRRYIEKQIFLGLIYVNSVLVSIGDRFEYYNIQTITIKKNYHIKFDPKRVLLYNKPIGEICTRKDEKCRNTVFKNLPKLHHSRWINIGRLDYKTSGLLLFTNFGELAYRLMHPCYIIIREYLVNVSGIFTKKKMDILKKGVILDHSLSKFHSIKYISGTCNNKWFTVSLFQGKNKEVRRLWKYVEIHVNSLTRIRYGNIFLPKSLKVRKYIELNSILIKKIFKLVSLKY</sequence>
<evidence type="ECO:0000313" key="9">
    <source>
        <dbReference type="EMBL" id="AEH39770.1"/>
    </source>
</evidence>
<dbReference type="Proteomes" id="UP000006811">
    <property type="component" value="Chromosome"/>
</dbReference>
<comment type="function">
    <text evidence="5">Responsible for synthesis of pseudouridine from uracil-2605 in 23S ribosomal RNA.</text>
</comment>
<protein>
    <recommendedName>
        <fullName evidence="7">Pseudouridine synthase</fullName>
        <ecNumber evidence="7">5.4.99.-</ecNumber>
    </recommendedName>
</protein>
<dbReference type="Gene3D" id="3.10.290.10">
    <property type="entry name" value="RNA-binding S4 domain"/>
    <property type="match status" value="1"/>
</dbReference>
<dbReference type="GO" id="GO:0160139">
    <property type="term" value="F:23S rRNA pseudouridine(2605) synthase activity"/>
    <property type="evidence" value="ECO:0007669"/>
    <property type="project" value="UniProtKB-EC"/>
</dbReference>
<dbReference type="NCBIfam" id="TIGR00093">
    <property type="entry name" value="pseudouridine synthase"/>
    <property type="match status" value="1"/>
</dbReference>